<evidence type="ECO:0000256" key="2">
    <source>
        <dbReference type="ARBA" id="ARBA00022670"/>
    </source>
</evidence>
<evidence type="ECO:0000313" key="5">
    <source>
        <dbReference type="EMBL" id="RNF10891.1"/>
    </source>
</evidence>
<dbReference type="AlphaFoldDB" id="A0A422NZN2"/>
<dbReference type="Gene3D" id="3.90.1720.30">
    <property type="entry name" value="PPPDE domains"/>
    <property type="match status" value="1"/>
</dbReference>
<dbReference type="RefSeq" id="XP_029241839.1">
    <property type="nucleotide sequence ID" value="XM_029378327.1"/>
</dbReference>
<dbReference type="OMA" id="HNCIDFA"/>
<keyword evidence="3" id="KW-0378">Hydrolase</keyword>
<keyword evidence="2" id="KW-0645">Protease</keyword>
<dbReference type="PROSITE" id="PS51858">
    <property type="entry name" value="PPPDE"/>
    <property type="match status" value="1"/>
</dbReference>
<dbReference type="GeneID" id="40325208"/>
<comment type="caution">
    <text evidence="5">The sequence shown here is derived from an EMBL/GenBank/DDBJ whole genome shotgun (WGS) entry which is preliminary data.</text>
</comment>
<dbReference type="EMBL" id="MKGL01000025">
    <property type="protein sequence ID" value="RNF10891.1"/>
    <property type="molecule type" value="Genomic_DNA"/>
</dbReference>
<name>A0A422NZN2_TRYRA</name>
<dbReference type="SMART" id="SM01179">
    <property type="entry name" value="DUF862"/>
    <property type="match status" value="1"/>
</dbReference>
<protein>
    <recommendedName>
        <fullName evidence="4">PPPDE domain-containing protein</fullName>
    </recommendedName>
</protein>
<evidence type="ECO:0000256" key="1">
    <source>
        <dbReference type="ARBA" id="ARBA00008140"/>
    </source>
</evidence>
<feature type="domain" description="PPPDE" evidence="4">
    <location>
        <begin position="55"/>
        <end position="226"/>
    </location>
</feature>
<dbReference type="Proteomes" id="UP000283634">
    <property type="component" value="Unassembled WGS sequence"/>
</dbReference>
<proteinExistence type="inferred from homology"/>
<accession>A0A422NZN2</accession>
<dbReference type="GO" id="GO:0006508">
    <property type="term" value="P:proteolysis"/>
    <property type="evidence" value="ECO:0007669"/>
    <property type="project" value="UniProtKB-KW"/>
</dbReference>
<dbReference type="OrthoDB" id="412286at2759"/>
<dbReference type="PANTHER" id="PTHR12378:SF80">
    <property type="entry name" value="IP06716P-RELATED"/>
    <property type="match status" value="1"/>
</dbReference>
<dbReference type="Pfam" id="PF05903">
    <property type="entry name" value="Peptidase_C97"/>
    <property type="match status" value="1"/>
</dbReference>
<dbReference type="VEuPathDB" id="TriTrypDB:TRSC58_06407"/>
<reference evidence="5 6" key="1">
    <citation type="journal article" date="2018" name="BMC Genomics">
        <title>Genomic comparison of Trypanosoma conorhini and Trypanosoma rangeli to Trypanosoma cruzi strains of high and low virulence.</title>
        <authorList>
            <person name="Bradwell K.R."/>
            <person name="Koparde V.N."/>
            <person name="Matveyev A.V."/>
            <person name="Serrano M.G."/>
            <person name="Alves J.M."/>
            <person name="Parikh H."/>
            <person name="Huang B."/>
            <person name="Lee V."/>
            <person name="Espinosa-Alvarez O."/>
            <person name="Ortiz P.A."/>
            <person name="Costa-Martins A.G."/>
            <person name="Teixeira M.M."/>
            <person name="Buck G.A."/>
        </authorList>
    </citation>
    <scope>NUCLEOTIDE SEQUENCE [LARGE SCALE GENOMIC DNA]</scope>
    <source>
        <strain evidence="5 6">AM80</strain>
    </source>
</reference>
<evidence type="ECO:0000313" key="6">
    <source>
        <dbReference type="Proteomes" id="UP000283634"/>
    </source>
</evidence>
<dbReference type="PANTHER" id="PTHR12378">
    <property type="entry name" value="DESUMOYLATING ISOPEPTIDASE"/>
    <property type="match status" value="1"/>
</dbReference>
<comment type="similarity">
    <text evidence="1">Belongs to the DeSI family.</text>
</comment>
<organism evidence="5 6">
    <name type="scientific">Trypanosoma rangeli</name>
    <dbReference type="NCBI Taxonomy" id="5698"/>
    <lineage>
        <taxon>Eukaryota</taxon>
        <taxon>Discoba</taxon>
        <taxon>Euglenozoa</taxon>
        <taxon>Kinetoplastea</taxon>
        <taxon>Metakinetoplastina</taxon>
        <taxon>Trypanosomatida</taxon>
        <taxon>Trypanosomatidae</taxon>
        <taxon>Trypanosoma</taxon>
        <taxon>Herpetosoma</taxon>
    </lineage>
</organism>
<dbReference type="GO" id="GO:0101005">
    <property type="term" value="F:deubiquitinase activity"/>
    <property type="evidence" value="ECO:0007669"/>
    <property type="project" value="TreeGrafter"/>
</dbReference>
<evidence type="ECO:0000259" key="4">
    <source>
        <dbReference type="PROSITE" id="PS51858"/>
    </source>
</evidence>
<dbReference type="InterPro" id="IPR042266">
    <property type="entry name" value="PPPDE_sf"/>
</dbReference>
<dbReference type="GO" id="GO:0016579">
    <property type="term" value="P:protein deubiquitination"/>
    <property type="evidence" value="ECO:0007669"/>
    <property type="project" value="TreeGrafter"/>
</dbReference>
<sequence length="244" mass="27152">MSLRNLFGAIEGTPIASGVRSAVERLLGPLNQGGEAASASTTTDPGSAGREFSKNTVFLNLYDITEVNDVLYHAGLGVHHTGVEVYGMEFAFGRCPAGTGVFQVVPKLTPPHIFREQLVLGETRMTQEEVLSVVKEFKDNESQWSGRAYHLVRNNCNHFSEAFAGRLLPPEVRAEQHQQRGMEVYDDGRREEVTLPNGQVLPLPSLMPRWINRLARNAARFMPTEMVERMDALDRAAQRMISEV</sequence>
<gene>
    <name evidence="5" type="ORF">TraAM80_01275</name>
</gene>
<dbReference type="InterPro" id="IPR008580">
    <property type="entry name" value="PPPDE_dom"/>
</dbReference>
<evidence type="ECO:0000256" key="3">
    <source>
        <dbReference type="ARBA" id="ARBA00022801"/>
    </source>
</evidence>
<keyword evidence="6" id="KW-1185">Reference proteome</keyword>